<evidence type="ECO:0000313" key="1">
    <source>
        <dbReference type="EMBL" id="KAI2384304.1"/>
    </source>
</evidence>
<name>A0ACB8USU0_9EURO</name>
<reference evidence="1" key="1">
    <citation type="journal article" date="2022" name="bioRxiv">
        <title>Population genetic analysis of Ophidiomyces ophidiicola, the causative agent of snake fungal disease, indicates recent introductions to the USA.</title>
        <authorList>
            <person name="Ladner J.T."/>
            <person name="Palmer J.M."/>
            <person name="Ettinger C.L."/>
            <person name="Stajich J.E."/>
            <person name="Farrell T.M."/>
            <person name="Glorioso B.M."/>
            <person name="Lawson B."/>
            <person name="Price S.J."/>
            <person name="Stengle A.G."/>
            <person name="Grear D.A."/>
            <person name="Lorch J.M."/>
        </authorList>
    </citation>
    <scope>NUCLEOTIDE SEQUENCE</scope>
    <source>
        <strain evidence="1">NWHC 24266-5</strain>
    </source>
</reference>
<accession>A0ACB8USU0</accession>
<sequence>MGSQREPGNPVPKARSNTAECGGYNSVCNSNEQAQARSDGPNINLRGPVGGASPANGMPYIAEELQRSSNTDDTAPRPPPPRPPLRSSSFHRRRRYSYDEEDETNTLNTSESSDETPVSWCSLPKKGQLAVLTIARLSEPLAQTSLQAYVFHQVRSFDPSLSDATVSAQAGVLQACFTAAQFVTGVLWGRLADTAIFGRKGVLLIGLFGAAMASTGFGFSRSLTAAITFRTLGGALNSNVGVMRTMIAEIIEGKKYQSRAFLILPMCFNVGIIIGPILGGILADPIKTYPGIFGPGTLLGGKEGIWWMEKWPYALPNLVSAMFMFIALVAVFLGLDEVSVDNP</sequence>
<protein>
    <submittedName>
        <fullName evidence="1">Uncharacterized protein</fullName>
    </submittedName>
</protein>
<gene>
    <name evidence="1" type="ORF">LOY88_004731</name>
</gene>
<comment type="caution">
    <text evidence="1">The sequence shown here is derived from an EMBL/GenBank/DDBJ whole genome shotgun (WGS) entry which is preliminary data.</text>
</comment>
<dbReference type="EMBL" id="JALBCA010000075">
    <property type="protein sequence ID" value="KAI2384304.1"/>
    <property type="molecule type" value="Genomic_DNA"/>
</dbReference>
<organism evidence="1">
    <name type="scientific">Ophidiomyces ophidiicola</name>
    <dbReference type="NCBI Taxonomy" id="1387563"/>
    <lineage>
        <taxon>Eukaryota</taxon>
        <taxon>Fungi</taxon>
        <taxon>Dikarya</taxon>
        <taxon>Ascomycota</taxon>
        <taxon>Pezizomycotina</taxon>
        <taxon>Eurotiomycetes</taxon>
        <taxon>Eurotiomycetidae</taxon>
        <taxon>Onygenales</taxon>
        <taxon>Onygenaceae</taxon>
        <taxon>Ophidiomyces</taxon>
    </lineage>
</organism>
<proteinExistence type="predicted"/>